<dbReference type="EMBL" id="DS113193">
    <property type="protein sequence ID" value="EAY20960.1"/>
    <property type="molecule type" value="Genomic_DNA"/>
</dbReference>
<evidence type="ECO:0000256" key="2">
    <source>
        <dbReference type="SAM" id="MobiDB-lite"/>
    </source>
</evidence>
<dbReference type="RefSeq" id="XP_001581946.1">
    <property type="nucleotide sequence ID" value="XM_001581896.1"/>
</dbReference>
<keyword evidence="4" id="KW-1185">Reference proteome</keyword>
<dbReference type="InterPro" id="IPR011992">
    <property type="entry name" value="EF-hand-dom_pair"/>
</dbReference>
<organism evidence="3 4">
    <name type="scientific">Trichomonas vaginalis (strain ATCC PRA-98 / G3)</name>
    <dbReference type="NCBI Taxonomy" id="412133"/>
    <lineage>
        <taxon>Eukaryota</taxon>
        <taxon>Metamonada</taxon>
        <taxon>Parabasalia</taxon>
        <taxon>Trichomonadida</taxon>
        <taxon>Trichomonadidae</taxon>
        <taxon>Trichomonas</taxon>
    </lineage>
</organism>
<feature type="region of interest" description="Disordered" evidence="2">
    <location>
        <begin position="1"/>
        <end position="25"/>
    </location>
</feature>
<dbReference type="VEuPathDB" id="TrichDB:TVAG_172170"/>
<feature type="coiled-coil region" evidence="1">
    <location>
        <begin position="270"/>
        <end position="339"/>
    </location>
</feature>
<reference evidence="3" key="2">
    <citation type="journal article" date="2007" name="Science">
        <title>Draft genome sequence of the sexually transmitted pathogen Trichomonas vaginalis.</title>
        <authorList>
            <person name="Carlton J.M."/>
            <person name="Hirt R.P."/>
            <person name="Silva J.C."/>
            <person name="Delcher A.L."/>
            <person name="Schatz M."/>
            <person name="Zhao Q."/>
            <person name="Wortman J.R."/>
            <person name="Bidwell S.L."/>
            <person name="Alsmark U.C.M."/>
            <person name="Besteiro S."/>
            <person name="Sicheritz-Ponten T."/>
            <person name="Noel C.J."/>
            <person name="Dacks J.B."/>
            <person name="Foster P.G."/>
            <person name="Simillion C."/>
            <person name="Van de Peer Y."/>
            <person name="Miranda-Saavedra D."/>
            <person name="Barton G.J."/>
            <person name="Westrop G.D."/>
            <person name="Mueller S."/>
            <person name="Dessi D."/>
            <person name="Fiori P.L."/>
            <person name="Ren Q."/>
            <person name="Paulsen I."/>
            <person name="Zhang H."/>
            <person name="Bastida-Corcuera F.D."/>
            <person name="Simoes-Barbosa A."/>
            <person name="Brown M.T."/>
            <person name="Hayes R.D."/>
            <person name="Mukherjee M."/>
            <person name="Okumura C.Y."/>
            <person name="Schneider R."/>
            <person name="Smith A.J."/>
            <person name="Vanacova S."/>
            <person name="Villalvazo M."/>
            <person name="Haas B.J."/>
            <person name="Pertea M."/>
            <person name="Feldblyum T.V."/>
            <person name="Utterback T.R."/>
            <person name="Shu C.L."/>
            <person name="Osoegawa K."/>
            <person name="de Jong P.J."/>
            <person name="Hrdy I."/>
            <person name="Horvathova L."/>
            <person name="Zubacova Z."/>
            <person name="Dolezal P."/>
            <person name="Malik S.B."/>
            <person name="Logsdon J.M. Jr."/>
            <person name="Henze K."/>
            <person name="Gupta A."/>
            <person name="Wang C.C."/>
            <person name="Dunne R.L."/>
            <person name="Upcroft J.A."/>
            <person name="Upcroft P."/>
            <person name="White O."/>
            <person name="Salzberg S.L."/>
            <person name="Tang P."/>
            <person name="Chiu C.-H."/>
            <person name="Lee Y.-S."/>
            <person name="Embley T.M."/>
            <person name="Coombs G.H."/>
            <person name="Mottram J.C."/>
            <person name="Tachezy J."/>
            <person name="Fraser-Liggett C.M."/>
            <person name="Johnson P.J."/>
        </authorList>
    </citation>
    <scope>NUCLEOTIDE SEQUENCE [LARGE SCALE GENOMIC DNA]</scope>
    <source>
        <strain evidence="3">G3</strain>
    </source>
</reference>
<feature type="region of interest" description="Disordered" evidence="2">
    <location>
        <begin position="37"/>
        <end position="72"/>
    </location>
</feature>
<proteinExistence type="predicted"/>
<evidence type="ECO:0000256" key="1">
    <source>
        <dbReference type="SAM" id="Coils"/>
    </source>
</evidence>
<dbReference type="InParanoid" id="A2DEW8"/>
<dbReference type="SMR" id="A2DEW8"/>
<feature type="compositionally biased region" description="Polar residues" evidence="2">
    <location>
        <begin position="49"/>
        <end position="72"/>
    </location>
</feature>
<feature type="coiled-coil region" evidence="1">
    <location>
        <begin position="176"/>
        <end position="203"/>
    </location>
</feature>
<accession>A2DEW8</accession>
<keyword evidence="1" id="KW-0175">Coiled coil</keyword>
<dbReference type="AlphaFoldDB" id="A2DEW8"/>
<evidence type="ECO:0000313" key="3">
    <source>
        <dbReference type="EMBL" id="EAY20960.1"/>
    </source>
</evidence>
<sequence>MTEGNDPSLVTTASLKGRETPIEGIQTKKSNRVLIETPSMPFETESYKFRQTATKSQQQTSPSRRAPQTSSGKRIKEGLYSIKFKDSTWTHTDPDVPDHYASREEIIEVLNNFESAIKSLTGVDDTKTAAAMQNITDLLLEQLACMLRAECREQVLIVEKSRESYAEVFLLLRKEINKNRDEMDKLKNHNVQLEAELTKVIDTSSERVNEIQFECERQLKAKDEEMELRKQEYDLSMKRFLEQKSQLEEHVKALHRVFLDFQSDSVYITLEDLKQKLANTEKKLRHKETEIQKLNEKIDKHKKQILDLQAQKTNVDQANGELRRKLQNALASKGRLERQLEIQQFGEEEDGDKKNKRNMLVDSTPYISVLQKLNQIYDKITDILQRSNVNIPTQQQYTDDIDKVLLSGNSSLMIQAVEKCVIDVLQTTESLGSVDIHAENDFASDINQNPRFLQYIAPHIDVPLPNTQSSDYNPFQIIRQIFQAKYLQDEWMKRTGGQVQRFPEFIISFFSRNDESLFVALTNAARLWRCVSDEKYNEMKLFKAFALEEYTCDELTFFLRCRYLLLGLPVIDSQSPKKIMVDISEIKNMMNSVVGQYSHVAQSVLEKAEKQANNENRIDYAEFMVILLEFYERERRKRRNAVRLMFQSKRYMQGNIKIGFENFVALVKSLGYQGDSQTVFELYREATMVSKGDLTLESLLTAMDSMGFHFYSIEAPVTLLHNTPVTELKRSDLFKRWIRFGRWFEGFLRPLGTFDTWLHAELKQAVKRVDNIFKTNSPVPVMFNEYRRLLDYFQFMLDMLAEGSKNPMTPEKSNRELLLMENLVDLLVTHVVTECDKDYIFEELTGQ</sequence>
<dbReference type="PANTHER" id="PTHR39867:SF1">
    <property type="entry name" value="HELICASE ATP-BINDING DOMAIN-CONTAINING PROTEIN"/>
    <property type="match status" value="1"/>
</dbReference>
<dbReference type="SUPFAM" id="SSF47473">
    <property type="entry name" value="EF-hand"/>
    <property type="match status" value="1"/>
</dbReference>
<name>A2DEW8_TRIV3</name>
<reference evidence="3" key="1">
    <citation type="submission" date="2006-10" db="EMBL/GenBank/DDBJ databases">
        <authorList>
            <person name="Amadeo P."/>
            <person name="Zhao Q."/>
            <person name="Wortman J."/>
            <person name="Fraser-Liggett C."/>
            <person name="Carlton J."/>
        </authorList>
    </citation>
    <scope>NUCLEOTIDE SEQUENCE</scope>
    <source>
        <strain evidence="3">G3</strain>
    </source>
</reference>
<evidence type="ECO:0000313" key="4">
    <source>
        <dbReference type="Proteomes" id="UP000001542"/>
    </source>
</evidence>
<protein>
    <submittedName>
        <fullName evidence="3">Uncharacterized protein</fullName>
    </submittedName>
</protein>
<dbReference type="KEGG" id="tva:5466508"/>
<dbReference type="PANTHER" id="PTHR39867">
    <property type="entry name" value="HELICASE ATP-BINDING DOMAIN-CONTAINING PROTEIN"/>
    <property type="match status" value="1"/>
</dbReference>
<dbReference type="eggNOG" id="ENOG502SM4F">
    <property type="taxonomic scope" value="Eukaryota"/>
</dbReference>
<dbReference type="VEuPathDB" id="TrichDB:TVAGG3_0530710"/>
<gene>
    <name evidence="3" type="ORF">TVAG_172170</name>
</gene>
<dbReference type="Proteomes" id="UP000001542">
    <property type="component" value="Unassembled WGS sequence"/>
</dbReference>